<dbReference type="Proteomes" id="UP001244552">
    <property type="component" value="Unassembled WGS sequence"/>
</dbReference>
<organism evidence="4 5">
    <name type="scientific">Azospirillum picis</name>
    <dbReference type="NCBI Taxonomy" id="488438"/>
    <lineage>
        <taxon>Bacteria</taxon>
        <taxon>Pseudomonadati</taxon>
        <taxon>Pseudomonadota</taxon>
        <taxon>Alphaproteobacteria</taxon>
        <taxon>Rhodospirillales</taxon>
        <taxon>Azospirillaceae</taxon>
        <taxon>Azospirillum</taxon>
    </lineage>
</organism>
<evidence type="ECO:0000259" key="3">
    <source>
        <dbReference type="Pfam" id="PF01583"/>
    </source>
</evidence>
<dbReference type="InterPro" id="IPR027417">
    <property type="entry name" value="P-loop_NTPase"/>
</dbReference>
<evidence type="ECO:0000256" key="2">
    <source>
        <dbReference type="SAM" id="MobiDB-lite"/>
    </source>
</evidence>
<evidence type="ECO:0000313" key="5">
    <source>
        <dbReference type="Proteomes" id="UP001244552"/>
    </source>
</evidence>
<feature type="non-terminal residue" evidence="4">
    <location>
        <position position="1"/>
    </location>
</feature>
<dbReference type="EMBL" id="JAUSVU010000023">
    <property type="protein sequence ID" value="MDQ0536071.1"/>
    <property type="molecule type" value="Genomic_DNA"/>
</dbReference>
<keyword evidence="1" id="KW-0808">Transferase</keyword>
<dbReference type="Gene3D" id="3.40.50.300">
    <property type="entry name" value="P-loop containing nucleotide triphosphate hydrolases"/>
    <property type="match status" value="1"/>
</dbReference>
<reference evidence="4 5" key="1">
    <citation type="submission" date="2023-07" db="EMBL/GenBank/DDBJ databases">
        <title>Genomic Encyclopedia of Type Strains, Phase IV (KMG-IV): sequencing the most valuable type-strain genomes for metagenomic binning, comparative biology and taxonomic classification.</title>
        <authorList>
            <person name="Goeker M."/>
        </authorList>
    </citation>
    <scope>NUCLEOTIDE SEQUENCE [LARGE SCALE GENOMIC DNA]</scope>
    <source>
        <strain evidence="4 5">DSM 19922</strain>
    </source>
</reference>
<accession>A0ABU0MSH7</accession>
<feature type="region of interest" description="Disordered" evidence="2">
    <location>
        <begin position="1"/>
        <end position="20"/>
    </location>
</feature>
<keyword evidence="5" id="KW-1185">Reference proteome</keyword>
<evidence type="ECO:0000313" key="4">
    <source>
        <dbReference type="EMBL" id="MDQ0536071.1"/>
    </source>
</evidence>
<name>A0ABU0MSH7_9PROT</name>
<comment type="caution">
    <text evidence="4">The sequence shown here is derived from an EMBL/GenBank/DDBJ whole genome shotgun (WGS) entry which is preliminary data.</text>
</comment>
<feature type="domain" description="APS kinase" evidence="3">
    <location>
        <begin position="1"/>
        <end position="27"/>
    </location>
</feature>
<evidence type="ECO:0000256" key="1">
    <source>
        <dbReference type="ARBA" id="ARBA00022679"/>
    </source>
</evidence>
<sequence length="51" mass="5554">KARAGQLPNFTGIDSAYEPPEAPEITLKGAERSPDEMVAAMIEELRNRGII</sequence>
<protein>
    <submittedName>
        <fullName evidence="4">Adenylylsulfate kinase-like enzyme</fullName>
    </submittedName>
</protein>
<gene>
    <name evidence="4" type="ORF">QO018_004962</name>
</gene>
<dbReference type="Pfam" id="PF01583">
    <property type="entry name" value="APS_kinase"/>
    <property type="match status" value="1"/>
</dbReference>
<proteinExistence type="predicted"/>
<dbReference type="InterPro" id="IPR059117">
    <property type="entry name" value="APS_kinase_dom"/>
</dbReference>